<keyword evidence="3" id="KW-0732">Signal</keyword>
<evidence type="ECO:0000256" key="1">
    <source>
        <dbReference type="SAM" id="MobiDB-lite"/>
    </source>
</evidence>
<evidence type="ECO:0000256" key="3">
    <source>
        <dbReference type="SAM" id="SignalP"/>
    </source>
</evidence>
<organism evidence="4 5">
    <name type="scientific">Dreissena polymorpha</name>
    <name type="common">Zebra mussel</name>
    <name type="synonym">Mytilus polymorpha</name>
    <dbReference type="NCBI Taxonomy" id="45954"/>
    <lineage>
        <taxon>Eukaryota</taxon>
        <taxon>Metazoa</taxon>
        <taxon>Spiralia</taxon>
        <taxon>Lophotrochozoa</taxon>
        <taxon>Mollusca</taxon>
        <taxon>Bivalvia</taxon>
        <taxon>Autobranchia</taxon>
        <taxon>Heteroconchia</taxon>
        <taxon>Euheterodonta</taxon>
        <taxon>Imparidentia</taxon>
        <taxon>Neoheterodontei</taxon>
        <taxon>Myida</taxon>
        <taxon>Dreissenoidea</taxon>
        <taxon>Dreissenidae</taxon>
        <taxon>Dreissena</taxon>
    </lineage>
</organism>
<gene>
    <name evidence="4" type="ORF">DPMN_046325</name>
</gene>
<feature type="region of interest" description="Disordered" evidence="1">
    <location>
        <begin position="449"/>
        <end position="468"/>
    </location>
</feature>
<keyword evidence="2" id="KW-0812">Transmembrane</keyword>
<evidence type="ECO:0000256" key="2">
    <source>
        <dbReference type="SAM" id="Phobius"/>
    </source>
</evidence>
<sequence>MGIIAVIIFVLLACYDVMAITSYNVTACHNLRNDCGMLKLDECADNEIMYLSEMTYGLKNQSFIASCSQTEESCFRDDVGCCHHSASDCLSNYTAYHAYEIKRQCSGNSKCQLRAAGNLVSCSATSRRLSTYSTIWYSCIKDVINFCEGIYNITKSAHIIFDKKTQSPLCGRSNCSCVLSSTENLEITYIDIRMAKRHTDIEFSDCSSAVLVSEPNVYQNKQCNTSLEEDAHFEYMFKNKTSVSTLSIELRDLYANDPGDSPEFVWILVEADKNADITVRCVSPTPTTCQNGTTGSTTISDSRTTSTSTSERTSKSTPMSSTTIDTTSTTEIITAKSDASSGVAVISGVTASVGLLLIITVLAVCFNIIKRRRNRQSETQPKISINSAAEEHDFDRLAEHDYDNAPDVRVIRLGDGYIDFAVRGHPGSQNTAIAWPLNNVKQRPILPKRPQLSEQNSRHNLPEPRPCRNVHHLRATKNDYDGHQLQQRGSQSQVRNQEVFDYI</sequence>
<accession>A0A9D4D884</accession>
<dbReference type="EMBL" id="JAIWYP010000011">
    <property type="protein sequence ID" value="KAH3739671.1"/>
    <property type="molecule type" value="Genomic_DNA"/>
</dbReference>
<reference evidence="4" key="2">
    <citation type="submission" date="2020-11" db="EMBL/GenBank/DDBJ databases">
        <authorList>
            <person name="McCartney M.A."/>
            <person name="Auch B."/>
            <person name="Kono T."/>
            <person name="Mallez S."/>
            <person name="Becker A."/>
            <person name="Gohl D.M."/>
            <person name="Silverstein K.A.T."/>
            <person name="Koren S."/>
            <person name="Bechman K.B."/>
            <person name="Herman A."/>
            <person name="Abrahante J.E."/>
            <person name="Garbe J."/>
        </authorList>
    </citation>
    <scope>NUCLEOTIDE SEQUENCE</scope>
    <source>
        <strain evidence="4">Duluth1</strain>
        <tissue evidence="4">Whole animal</tissue>
    </source>
</reference>
<feature type="region of interest" description="Disordered" evidence="1">
    <location>
        <begin position="286"/>
        <end position="325"/>
    </location>
</feature>
<comment type="caution">
    <text evidence="4">The sequence shown here is derived from an EMBL/GenBank/DDBJ whole genome shotgun (WGS) entry which is preliminary data.</text>
</comment>
<feature type="signal peptide" evidence="3">
    <location>
        <begin position="1"/>
        <end position="19"/>
    </location>
</feature>
<dbReference type="Proteomes" id="UP000828390">
    <property type="component" value="Unassembled WGS sequence"/>
</dbReference>
<feature type="chain" id="PRO_5039160947" description="SUEL-type lectin domain-containing protein" evidence="3">
    <location>
        <begin position="20"/>
        <end position="503"/>
    </location>
</feature>
<evidence type="ECO:0000313" key="5">
    <source>
        <dbReference type="Proteomes" id="UP000828390"/>
    </source>
</evidence>
<proteinExistence type="predicted"/>
<keyword evidence="2" id="KW-0472">Membrane</keyword>
<evidence type="ECO:0008006" key="6">
    <source>
        <dbReference type="Google" id="ProtNLM"/>
    </source>
</evidence>
<name>A0A9D4D884_DREPO</name>
<reference evidence="4" key="1">
    <citation type="journal article" date="2019" name="bioRxiv">
        <title>The Genome of the Zebra Mussel, Dreissena polymorpha: A Resource for Invasive Species Research.</title>
        <authorList>
            <person name="McCartney M.A."/>
            <person name="Auch B."/>
            <person name="Kono T."/>
            <person name="Mallez S."/>
            <person name="Zhang Y."/>
            <person name="Obille A."/>
            <person name="Becker A."/>
            <person name="Abrahante J.E."/>
            <person name="Garbe J."/>
            <person name="Badalamenti J.P."/>
            <person name="Herman A."/>
            <person name="Mangelson H."/>
            <person name="Liachko I."/>
            <person name="Sullivan S."/>
            <person name="Sone E.D."/>
            <person name="Koren S."/>
            <person name="Silverstein K.A.T."/>
            <person name="Beckman K.B."/>
            <person name="Gohl D.M."/>
        </authorList>
    </citation>
    <scope>NUCLEOTIDE SEQUENCE</scope>
    <source>
        <strain evidence="4">Duluth1</strain>
        <tissue evidence="4">Whole animal</tissue>
    </source>
</reference>
<keyword evidence="5" id="KW-1185">Reference proteome</keyword>
<dbReference type="AlphaFoldDB" id="A0A9D4D884"/>
<protein>
    <recommendedName>
        <fullName evidence="6">SUEL-type lectin domain-containing protein</fullName>
    </recommendedName>
</protein>
<keyword evidence="2" id="KW-1133">Transmembrane helix</keyword>
<feature type="transmembrane region" description="Helical" evidence="2">
    <location>
        <begin position="343"/>
        <end position="369"/>
    </location>
</feature>
<feature type="compositionally biased region" description="Basic and acidic residues" evidence="1">
    <location>
        <begin position="456"/>
        <end position="466"/>
    </location>
</feature>
<dbReference type="CDD" id="cd12087">
    <property type="entry name" value="TM_EGFR-like"/>
    <property type="match status" value="1"/>
</dbReference>
<evidence type="ECO:0000313" key="4">
    <source>
        <dbReference type="EMBL" id="KAH3739671.1"/>
    </source>
</evidence>